<dbReference type="InterPro" id="IPR001173">
    <property type="entry name" value="Glyco_trans_2-like"/>
</dbReference>
<feature type="domain" description="Glycosyltransferase 2-like" evidence="4">
    <location>
        <begin position="4"/>
        <end position="134"/>
    </location>
</feature>
<comment type="caution">
    <text evidence="6">The sequence shown here is derived from an EMBL/GenBank/DDBJ whole genome shotgun (WGS) entry which is preliminary data.</text>
</comment>
<reference evidence="6 7" key="1">
    <citation type="submission" date="2020-07" db="EMBL/GenBank/DDBJ databases">
        <authorList>
            <person name="Sun Q."/>
        </authorList>
    </citation>
    <scope>NUCLEOTIDE SEQUENCE [LARGE SCALE GENOMIC DNA]</scope>
    <source>
        <strain evidence="6 7">CGMCC 1.13654</strain>
    </source>
</reference>
<dbReference type="SUPFAM" id="SSF53448">
    <property type="entry name" value="Nucleotide-diphospho-sugar transferases"/>
    <property type="match status" value="1"/>
</dbReference>
<evidence type="ECO:0000259" key="4">
    <source>
        <dbReference type="Pfam" id="PF00535"/>
    </source>
</evidence>
<evidence type="ECO:0000256" key="2">
    <source>
        <dbReference type="ARBA" id="ARBA00022676"/>
    </source>
</evidence>
<proteinExistence type="inferred from homology"/>
<evidence type="ECO:0000256" key="3">
    <source>
        <dbReference type="ARBA" id="ARBA00022679"/>
    </source>
</evidence>
<dbReference type="PANTHER" id="PTHR43179:SF12">
    <property type="entry name" value="GALACTOFURANOSYLTRANSFERASE GLFT2"/>
    <property type="match status" value="1"/>
</dbReference>
<feature type="domain" description="Galactosyltransferase C-terminal" evidence="5">
    <location>
        <begin position="158"/>
        <end position="203"/>
    </location>
</feature>
<dbReference type="Pfam" id="PF02709">
    <property type="entry name" value="Glyco_transf_7C"/>
    <property type="match status" value="1"/>
</dbReference>
<keyword evidence="2" id="KW-0328">Glycosyltransferase</keyword>
<dbReference type="InterPro" id="IPR029044">
    <property type="entry name" value="Nucleotide-diphossugar_trans"/>
</dbReference>
<keyword evidence="7" id="KW-1185">Reference proteome</keyword>
<dbReference type="Gene3D" id="3.90.550.10">
    <property type="entry name" value="Spore Coat Polysaccharide Biosynthesis Protein SpsA, Chain A"/>
    <property type="match status" value="1"/>
</dbReference>
<dbReference type="InterPro" id="IPR027791">
    <property type="entry name" value="Galactosyl_T_C"/>
</dbReference>
<evidence type="ECO:0000256" key="1">
    <source>
        <dbReference type="ARBA" id="ARBA00006739"/>
    </source>
</evidence>
<dbReference type="EMBL" id="JACEIB010000006">
    <property type="protein sequence ID" value="MBA2934458.1"/>
    <property type="molecule type" value="Genomic_DNA"/>
</dbReference>
<comment type="similarity">
    <text evidence="1">Belongs to the glycosyltransferase 2 family.</text>
</comment>
<dbReference type="AlphaFoldDB" id="A0A838LAD6"/>
<dbReference type="GO" id="GO:0016757">
    <property type="term" value="F:glycosyltransferase activity"/>
    <property type="evidence" value="ECO:0007669"/>
    <property type="project" value="UniProtKB-KW"/>
</dbReference>
<keyword evidence="3 6" id="KW-0808">Transferase</keyword>
<accession>A0A838LAD6</accession>
<dbReference type="Proteomes" id="UP000570166">
    <property type="component" value="Unassembled WGS sequence"/>
</dbReference>
<sequence length="299" mass="32960">MGLSVCTLVRNREGHLGQLVEGLRRSARQPDELIVVDMSDTPVTIDDAPFPIWIDRFETTGLPLAEARNRAAHIARQTHLVFLDVDCIPMSACLDRLDDTLAADDALLCADIRYLGPEDARGDWREADLLKTGTRHPVRDFPMSGTRRETNPGLFWSLAFAIRAGTFEALGGFDEGFRGYGAEDTDFGFRANAAGLPLVFVGGAIACHQHHESFDPPVQHLADIVANASLFYKRWGCWPMEGWLTSFADMGLVDWTGDRLGLLRMPTVDEIAASRLARSGDTQRNVRKDHGALAIVGKT</sequence>
<evidence type="ECO:0000313" key="6">
    <source>
        <dbReference type="EMBL" id="MBA2934458.1"/>
    </source>
</evidence>
<gene>
    <name evidence="6" type="ORF">HZF05_10150</name>
</gene>
<dbReference type="PANTHER" id="PTHR43179">
    <property type="entry name" value="RHAMNOSYLTRANSFERASE WBBL"/>
    <property type="match status" value="1"/>
</dbReference>
<name>A0A838LAD6_9SPHN</name>
<organism evidence="6 7">
    <name type="scientific">Sphingomonas chungangi</name>
    <dbReference type="NCBI Taxonomy" id="2683589"/>
    <lineage>
        <taxon>Bacteria</taxon>
        <taxon>Pseudomonadati</taxon>
        <taxon>Pseudomonadota</taxon>
        <taxon>Alphaproteobacteria</taxon>
        <taxon>Sphingomonadales</taxon>
        <taxon>Sphingomonadaceae</taxon>
        <taxon>Sphingomonas</taxon>
    </lineage>
</organism>
<evidence type="ECO:0000259" key="5">
    <source>
        <dbReference type="Pfam" id="PF02709"/>
    </source>
</evidence>
<evidence type="ECO:0000313" key="7">
    <source>
        <dbReference type="Proteomes" id="UP000570166"/>
    </source>
</evidence>
<protein>
    <submittedName>
        <fullName evidence="6">Glycosyltransferase</fullName>
    </submittedName>
</protein>
<dbReference type="Pfam" id="PF00535">
    <property type="entry name" value="Glycos_transf_2"/>
    <property type="match status" value="1"/>
</dbReference>